<organism evidence="2 3">
    <name type="scientific">Glonium stellatum</name>
    <dbReference type="NCBI Taxonomy" id="574774"/>
    <lineage>
        <taxon>Eukaryota</taxon>
        <taxon>Fungi</taxon>
        <taxon>Dikarya</taxon>
        <taxon>Ascomycota</taxon>
        <taxon>Pezizomycotina</taxon>
        <taxon>Dothideomycetes</taxon>
        <taxon>Pleosporomycetidae</taxon>
        <taxon>Gloniales</taxon>
        <taxon>Gloniaceae</taxon>
        <taxon>Glonium</taxon>
    </lineage>
</organism>
<dbReference type="InterPro" id="IPR054464">
    <property type="entry name" value="ULD_fung"/>
</dbReference>
<accession>A0A8E2F2F6</accession>
<dbReference type="Pfam" id="PF22893">
    <property type="entry name" value="ULD_2"/>
    <property type="match status" value="1"/>
</dbReference>
<feature type="domain" description="Ubiquitin-like" evidence="1">
    <location>
        <begin position="252"/>
        <end position="334"/>
    </location>
</feature>
<evidence type="ECO:0000313" key="3">
    <source>
        <dbReference type="Proteomes" id="UP000250140"/>
    </source>
</evidence>
<dbReference type="PANTHER" id="PTHR38886">
    <property type="entry name" value="SESA DOMAIN-CONTAINING PROTEIN"/>
    <property type="match status" value="1"/>
</dbReference>
<gene>
    <name evidence="2" type="ORF">AOQ84DRAFT_339092</name>
</gene>
<dbReference type="PANTHER" id="PTHR38886:SF1">
    <property type="entry name" value="NACHT-NTPASE AND P-LOOP NTPASES N-TERMINAL DOMAIN-CONTAINING PROTEIN"/>
    <property type="match status" value="1"/>
</dbReference>
<dbReference type="AlphaFoldDB" id="A0A8E2F2F6"/>
<keyword evidence="3" id="KW-1185">Reference proteome</keyword>
<dbReference type="Proteomes" id="UP000250140">
    <property type="component" value="Unassembled WGS sequence"/>
</dbReference>
<evidence type="ECO:0000313" key="2">
    <source>
        <dbReference type="EMBL" id="OCL09337.1"/>
    </source>
</evidence>
<evidence type="ECO:0000259" key="1">
    <source>
        <dbReference type="Pfam" id="PF22893"/>
    </source>
</evidence>
<sequence length="365" mass="40869">MPITFGSVGDIISVSLLVKDLLLALDSSRGSSTEYQAVIRELYILDTALLQVEQLSRSGTATPELHALYETAKQTVAKCREAVDLFTNRVKKYSSSLATGGSGNIIKDTARKIQWRGSQKEAEIAKFRAEVTGYSDSINMLLATAQIKFLKIDSDDLKNLLTNSGRRTQASLDLHIQALTEVRTRLDDNKQMILAGNSLGSRMMERLDWIQKLGSDLKRFLCHVISGNIAIYREVVALRSAFAKRIDRPLLEDPFILEDAIGRIAPVHLRFINSWAAFQAVMEIRFKGKQGSMKICKMEYVLQKSATGREIDRSLSFEDAFLPGQKVVMSLIFKRETTEQSTPTSAHCPRCNAVTNQPTDFDILW</sequence>
<dbReference type="EMBL" id="KV749464">
    <property type="protein sequence ID" value="OCL09337.1"/>
    <property type="molecule type" value="Genomic_DNA"/>
</dbReference>
<dbReference type="OrthoDB" id="3045089at2759"/>
<name>A0A8E2F2F6_9PEZI</name>
<reference evidence="2 3" key="1">
    <citation type="journal article" date="2016" name="Nat. Commun.">
        <title>Ectomycorrhizal ecology is imprinted in the genome of the dominant symbiotic fungus Cenococcum geophilum.</title>
        <authorList>
            <consortium name="DOE Joint Genome Institute"/>
            <person name="Peter M."/>
            <person name="Kohler A."/>
            <person name="Ohm R.A."/>
            <person name="Kuo A."/>
            <person name="Krutzmann J."/>
            <person name="Morin E."/>
            <person name="Arend M."/>
            <person name="Barry K.W."/>
            <person name="Binder M."/>
            <person name="Choi C."/>
            <person name="Clum A."/>
            <person name="Copeland A."/>
            <person name="Grisel N."/>
            <person name="Haridas S."/>
            <person name="Kipfer T."/>
            <person name="LaButti K."/>
            <person name="Lindquist E."/>
            <person name="Lipzen A."/>
            <person name="Maire R."/>
            <person name="Meier B."/>
            <person name="Mihaltcheva S."/>
            <person name="Molinier V."/>
            <person name="Murat C."/>
            <person name="Poggeler S."/>
            <person name="Quandt C.A."/>
            <person name="Sperisen C."/>
            <person name="Tritt A."/>
            <person name="Tisserant E."/>
            <person name="Crous P.W."/>
            <person name="Henrissat B."/>
            <person name="Nehls U."/>
            <person name="Egli S."/>
            <person name="Spatafora J.W."/>
            <person name="Grigoriev I.V."/>
            <person name="Martin F.M."/>
        </authorList>
    </citation>
    <scope>NUCLEOTIDE SEQUENCE [LARGE SCALE GENOMIC DNA]</scope>
    <source>
        <strain evidence="2 3">CBS 207.34</strain>
    </source>
</reference>
<protein>
    <recommendedName>
        <fullName evidence="1">Ubiquitin-like domain-containing protein</fullName>
    </recommendedName>
</protein>
<proteinExistence type="predicted"/>